<gene>
    <name evidence="1" type="ORF">SPIL2461_LOCUS7015</name>
</gene>
<dbReference type="Proteomes" id="UP000649617">
    <property type="component" value="Unassembled WGS sequence"/>
</dbReference>
<accession>A0A812NCG8</accession>
<sequence length="137" mass="15246">MCVCFLLSDWRWQLHRVPAFASAVQPYQPAFVHSHIDGICPRSFGDALLYGGLTFSKDIEIIWDIGASWTTEIGAAGAYHSKHGVYLAEVYGKTIFEITPAQIYLLLKFNPDEPWDTPLDAAQMEAAPGIQGNCQAW</sequence>
<reference evidence="1" key="1">
    <citation type="submission" date="2021-02" db="EMBL/GenBank/DDBJ databases">
        <authorList>
            <person name="Dougan E. K."/>
            <person name="Rhodes N."/>
            <person name="Thang M."/>
            <person name="Chan C."/>
        </authorList>
    </citation>
    <scope>NUCLEOTIDE SEQUENCE</scope>
</reference>
<proteinExistence type="predicted"/>
<protein>
    <submittedName>
        <fullName evidence="1">Uncharacterized protein</fullName>
    </submittedName>
</protein>
<dbReference type="AlphaFoldDB" id="A0A812NCG8"/>
<evidence type="ECO:0000313" key="2">
    <source>
        <dbReference type="Proteomes" id="UP000649617"/>
    </source>
</evidence>
<name>A0A812NCG8_SYMPI</name>
<evidence type="ECO:0000313" key="1">
    <source>
        <dbReference type="EMBL" id="CAE7309760.1"/>
    </source>
</evidence>
<dbReference type="EMBL" id="CAJNIZ010011001">
    <property type="protein sequence ID" value="CAE7309760.1"/>
    <property type="molecule type" value="Genomic_DNA"/>
</dbReference>
<dbReference type="OrthoDB" id="10412457at2759"/>
<organism evidence="1 2">
    <name type="scientific">Symbiodinium pilosum</name>
    <name type="common">Dinoflagellate</name>
    <dbReference type="NCBI Taxonomy" id="2952"/>
    <lineage>
        <taxon>Eukaryota</taxon>
        <taxon>Sar</taxon>
        <taxon>Alveolata</taxon>
        <taxon>Dinophyceae</taxon>
        <taxon>Suessiales</taxon>
        <taxon>Symbiodiniaceae</taxon>
        <taxon>Symbiodinium</taxon>
    </lineage>
</organism>
<keyword evidence="2" id="KW-1185">Reference proteome</keyword>
<comment type="caution">
    <text evidence="1">The sequence shown here is derived from an EMBL/GenBank/DDBJ whole genome shotgun (WGS) entry which is preliminary data.</text>
</comment>